<dbReference type="NCBIfam" id="NF047641">
    <property type="entry name" value="FFLEE_fam"/>
    <property type="match status" value="1"/>
</dbReference>
<evidence type="ECO:0000259" key="1">
    <source>
        <dbReference type="Pfam" id="PF26621"/>
    </source>
</evidence>
<accession>C7RP42</accession>
<dbReference type="STRING" id="522306.CAP2UW1_2233"/>
<protein>
    <recommendedName>
        <fullName evidence="1">DUF8198 domain-containing protein</fullName>
    </recommendedName>
</protein>
<gene>
    <name evidence="2" type="ordered locus">CAP2UW1_2233</name>
</gene>
<name>C7RP42_ACCRE</name>
<sequence>MDDATAFTEKQQSAEALRRHLKTARGLRERASFAPAAAQARLRLREWQAARLARTHADLLASPRFGQAAQFFLSDLYGPRDFSGRDEEVERILPMLIKMLPGSALRTIALAVEVDALTEQLDSAMIAELCRAGRIECIDESAYAAAYRSVGCRPEREHQIALIRQTGEALDRVARKPLLSGLLRLMRGPAHLAGLGDLHSFLDCGFNAFRGMGSAREFLDAIDSKERQLLIDLFSGTADPFAA</sequence>
<organism evidence="2">
    <name type="scientific">Accumulibacter regalis</name>
    <dbReference type="NCBI Taxonomy" id="522306"/>
    <lineage>
        <taxon>Bacteria</taxon>
        <taxon>Pseudomonadati</taxon>
        <taxon>Pseudomonadota</taxon>
        <taxon>Betaproteobacteria</taxon>
        <taxon>Candidatus Accumulibacter</taxon>
    </lineage>
</organism>
<dbReference type="KEGG" id="app:CAP2UW1_2233"/>
<proteinExistence type="predicted"/>
<dbReference type="AlphaFoldDB" id="C7RP42"/>
<feature type="domain" description="DUF8198" evidence="1">
    <location>
        <begin position="32"/>
        <end position="240"/>
    </location>
</feature>
<reference evidence="2" key="1">
    <citation type="submission" date="2009-08" db="EMBL/GenBank/DDBJ databases">
        <authorList>
            <consortium name="US DOE Joint Genome Institute"/>
            <person name="Lucas S."/>
            <person name="Copeland A."/>
            <person name="Lapidus A."/>
            <person name="Glavina del Rio T."/>
            <person name="Dalin E."/>
            <person name="Tice H."/>
            <person name="Bruce D."/>
            <person name="Barry K."/>
            <person name="Pitluck S."/>
            <person name="Lowry S."/>
            <person name="Larimer F."/>
            <person name="Land M."/>
            <person name="Hauser L."/>
            <person name="Kyrpides N."/>
            <person name="Ivanova N."/>
            <person name="McMahon K.D."/>
            <person name="Hugenholtz P."/>
        </authorList>
    </citation>
    <scope>NUCLEOTIDE SEQUENCE</scope>
    <source>
        <strain evidence="2">UW-1</strain>
    </source>
</reference>
<dbReference type="InterPro" id="IPR058511">
    <property type="entry name" value="DUF8198"/>
</dbReference>
<dbReference type="Pfam" id="PF26621">
    <property type="entry name" value="DUF8198"/>
    <property type="match status" value="1"/>
</dbReference>
<dbReference type="OrthoDB" id="7957365at2"/>
<dbReference type="HOGENOM" id="CLU_087830_0_0_4"/>
<dbReference type="eggNOG" id="ENOG5031R3M">
    <property type="taxonomic scope" value="Bacteria"/>
</dbReference>
<dbReference type="InterPro" id="IPR058063">
    <property type="entry name" value="FFLEE_fam"/>
</dbReference>
<dbReference type="EMBL" id="CP001715">
    <property type="protein sequence ID" value="ACV35524.1"/>
    <property type="molecule type" value="Genomic_DNA"/>
</dbReference>
<evidence type="ECO:0000313" key="2">
    <source>
        <dbReference type="EMBL" id="ACV35524.1"/>
    </source>
</evidence>
<reference evidence="2" key="2">
    <citation type="submission" date="2009-09" db="EMBL/GenBank/DDBJ databases">
        <title>Complete sequence of chromosome of Candidatus Accumulibacter phosphatis clade IIA str. UW-1.</title>
        <authorList>
            <consortium name="US DOE Joint Genome Institute"/>
            <person name="Martin H.G."/>
            <person name="Ivanova N."/>
            <person name="Kunin V."/>
            <person name="Warnecke F."/>
            <person name="Barry K."/>
            <person name="He S."/>
            <person name="Salamov A."/>
            <person name="Szeto E."/>
            <person name="Dalin E."/>
            <person name="Pangilinan J.L."/>
            <person name="Lapidus A."/>
            <person name="Lowry S."/>
            <person name="Kyrpides N.C."/>
            <person name="McMahon K.D."/>
            <person name="Hugenholtz P."/>
        </authorList>
    </citation>
    <scope>NUCLEOTIDE SEQUENCE [LARGE SCALE GENOMIC DNA]</scope>
    <source>
        <strain evidence="2">UW-1</strain>
    </source>
</reference>